<comment type="subcellular location">
    <subcellularLocation>
        <location evidence="1">Membrane</location>
        <topology evidence="1">Multi-pass membrane protein</topology>
    </subcellularLocation>
</comment>
<evidence type="ECO:0000256" key="4">
    <source>
        <dbReference type="ARBA" id="ARBA00023136"/>
    </source>
</evidence>
<evidence type="ECO:0000313" key="7">
    <source>
        <dbReference type="EMBL" id="AUV82157.1"/>
    </source>
</evidence>
<feature type="domain" description="Yip1" evidence="6">
    <location>
        <begin position="25"/>
        <end position="181"/>
    </location>
</feature>
<evidence type="ECO:0000259" key="6">
    <source>
        <dbReference type="Pfam" id="PF04893"/>
    </source>
</evidence>
<keyword evidence="2 5" id="KW-0812">Transmembrane</keyword>
<evidence type="ECO:0000313" key="8">
    <source>
        <dbReference type="Proteomes" id="UP000236584"/>
    </source>
</evidence>
<dbReference type="RefSeq" id="WP_103425846.1">
    <property type="nucleotide sequence ID" value="NZ_CP026309.1"/>
</dbReference>
<name>A0A2I8VJN7_9EURY</name>
<keyword evidence="4 5" id="KW-0472">Membrane</keyword>
<proteinExistence type="predicted"/>
<dbReference type="Pfam" id="PF04893">
    <property type="entry name" value="Yip1"/>
    <property type="match status" value="1"/>
</dbReference>
<reference evidence="7 8" key="1">
    <citation type="submission" date="2018-01" db="EMBL/GenBank/DDBJ databases">
        <title>Complete genome sequence of Salinigranum rubrum GX10T, an extremely halophilic archaeon isolated from a marine solar saltern.</title>
        <authorList>
            <person name="Han S."/>
        </authorList>
    </citation>
    <scope>NUCLEOTIDE SEQUENCE [LARGE SCALE GENOMIC DNA]</scope>
    <source>
        <strain evidence="7 8">GX10</strain>
    </source>
</reference>
<evidence type="ECO:0000256" key="5">
    <source>
        <dbReference type="SAM" id="Phobius"/>
    </source>
</evidence>
<feature type="transmembrane region" description="Helical" evidence="5">
    <location>
        <begin position="77"/>
        <end position="102"/>
    </location>
</feature>
<gene>
    <name evidence="7" type="ORF">C2R22_11270</name>
</gene>
<dbReference type="GO" id="GO:0016020">
    <property type="term" value="C:membrane"/>
    <property type="evidence" value="ECO:0007669"/>
    <property type="project" value="UniProtKB-SubCell"/>
</dbReference>
<dbReference type="GeneID" id="35592679"/>
<evidence type="ECO:0000256" key="3">
    <source>
        <dbReference type="ARBA" id="ARBA00022989"/>
    </source>
</evidence>
<evidence type="ECO:0000256" key="2">
    <source>
        <dbReference type="ARBA" id="ARBA00022692"/>
    </source>
</evidence>
<feature type="transmembrane region" description="Helical" evidence="5">
    <location>
        <begin position="44"/>
        <end position="65"/>
    </location>
</feature>
<evidence type="ECO:0000256" key="1">
    <source>
        <dbReference type="ARBA" id="ARBA00004141"/>
    </source>
</evidence>
<protein>
    <recommendedName>
        <fullName evidence="6">Yip1 domain-containing protein</fullName>
    </recommendedName>
</protein>
<sequence>MTTWVETPGEGRERGPVGIGRAWVDVLVRPRGFFRNGVVPGDQAPGLVFAVVVAFAFVATRFLLVPGSVPAIQGGPVLSATLALLAVCLLIAPATLHLTAAIQTLLLMALVTDRAGVSETVQTVAYATAPCALAGIPVPELRALCAAYGAFLLAVGLSEVHDTSLVRAAVAAAVPGALVFGYAFGGFGAVVSVARAWALI</sequence>
<accession>A0A2I8VJN7</accession>
<dbReference type="InterPro" id="IPR006977">
    <property type="entry name" value="Yip1_dom"/>
</dbReference>
<dbReference type="EMBL" id="CP026309">
    <property type="protein sequence ID" value="AUV82157.1"/>
    <property type="molecule type" value="Genomic_DNA"/>
</dbReference>
<feature type="transmembrane region" description="Helical" evidence="5">
    <location>
        <begin position="168"/>
        <end position="194"/>
    </location>
</feature>
<dbReference type="KEGG" id="srub:C2R22_11270"/>
<dbReference type="Proteomes" id="UP000236584">
    <property type="component" value="Chromosome"/>
</dbReference>
<keyword evidence="3 5" id="KW-1133">Transmembrane helix</keyword>
<keyword evidence="8" id="KW-1185">Reference proteome</keyword>
<dbReference type="AlphaFoldDB" id="A0A2I8VJN7"/>
<organism evidence="7 8">
    <name type="scientific">Salinigranum rubrum</name>
    <dbReference type="NCBI Taxonomy" id="755307"/>
    <lineage>
        <taxon>Archaea</taxon>
        <taxon>Methanobacteriati</taxon>
        <taxon>Methanobacteriota</taxon>
        <taxon>Stenosarchaea group</taxon>
        <taxon>Halobacteria</taxon>
        <taxon>Halobacteriales</taxon>
        <taxon>Haloferacaceae</taxon>
        <taxon>Salinigranum</taxon>
    </lineage>
</organism>